<proteinExistence type="predicted"/>
<dbReference type="OrthoDB" id="1049195at2759"/>
<protein>
    <submittedName>
        <fullName evidence="1">Uncharacterized protein</fullName>
    </submittedName>
</protein>
<gene>
    <name evidence="1" type="ORF">EI97DRAFT_454002</name>
</gene>
<dbReference type="GeneID" id="54553671"/>
<reference evidence="1" key="1">
    <citation type="journal article" date="2020" name="Stud. Mycol.">
        <title>101 Dothideomycetes genomes: a test case for predicting lifestyles and emergence of pathogens.</title>
        <authorList>
            <person name="Haridas S."/>
            <person name="Albert R."/>
            <person name="Binder M."/>
            <person name="Bloem J."/>
            <person name="Labutti K."/>
            <person name="Salamov A."/>
            <person name="Andreopoulos B."/>
            <person name="Baker S."/>
            <person name="Barry K."/>
            <person name="Bills G."/>
            <person name="Bluhm B."/>
            <person name="Cannon C."/>
            <person name="Castanera R."/>
            <person name="Culley D."/>
            <person name="Daum C."/>
            <person name="Ezra D."/>
            <person name="Gonzalez J."/>
            <person name="Henrissat B."/>
            <person name="Kuo A."/>
            <person name="Liang C."/>
            <person name="Lipzen A."/>
            <person name="Lutzoni F."/>
            <person name="Magnuson J."/>
            <person name="Mondo S."/>
            <person name="Nolan M."/>
            <person name="Ohm R."/>
            <person name="Pangilinan J."/>
            <person name="Park H.-J."/>
            <person name="Ramirez L."/>
            <person name="Alfaro M."/>
            <person name="Sun H."/>
            <person name="Tritt A."/>
            <person name="Yoshinaga Y."/>
            <person name="Zwiers L.-H."/>
            <person name="Turgeon B."/>
            <person name="Goodwin S."/>
            <person name="Spatafora J."/>
            <person name="Crous P."/>
            <person name="Grigoriev I."/>
        </authorList>
    </citation>
    <scope>NUCLEOTIDE SEQUENCE</scope>
    <source>
        <strain evidence="1">CBS 379.55</strain>
    </source>
</reference>
<evidence type="ECO:0000313" key="1">
    <source>
        <dbReference type="EMBL" id="KAF2280752.1"/>
    </source>
</evidence>
<keyword evidence="2" id="KW-1185">Reference proteome</keyword>
<dbReference type="AlphaFoldDB" id="A0A6A6JVX2"/>
<dbReference type="Proteomes" id="UP000800097">
    <property type="component" value="Unassembled WGS sequence"/>
</dbReference>
<dbReference type="EMBL" id="ML986484">
    <property type="protein sequence ID" value="KAF2280752.1"/>
    <property type="molecule type" value="Genomic_DNA"/>
</dbReference>
<name>A0A6A6JVX2_WESOR</name>
<dbReference type="RefSeq" id="XP_033658289.1">
    <property type="nucleotide sequence ID" value="XM_033800496.1"/>
</dbReference>
<organism evidence="1 2">
    <name type="scientific">Westerdykella ornata</name>
    <dbReference type="NCBI Taxonomy" id="318751"/>
    <lineage>
        <taxon>Eukaryota</taxon>
        <taxon>Fungi</taxon>
        <taxon>Dikarya</taxon>
        <taxon>Ascomycota</taxon>
        <taxon>Pezizomycotina</taxon>
        <taxon>Dothideomycetes</taxon>
        <taxon>Pleosporomycetidae</taxon>
        <taxon>Pleosporales</taxon>
        <taxon>Sporormiaceae</taxon>
        <taxon>Westerdykella</taxon>
    </lineage>
</organism>
<accession>A0A6A6JVX2</accession>
<evidence type="ECO:0000313" key="2">
    <source>
        <dbReference type="Proteomes" id="UP000800097"/>
    </source>
</evidence>
<sequence length="131" mass="15090">MRVVWNPMGEVPYYWAFIEVTGDKHLSNQNLVGRLVYVREDREAEPRFSTPSVMPVSTDQAEMEKAISGYRVENVPPLSSQSNLELHECTDAVFVNDEAQNISSCVLMNTHCEGFWAQPYFGTYDFIYLQR</sequence>